<evidence type="ECO:0000313" key="4">
    <source>
        <dbReference type="Proteomes" id="UP000198677"/>
    </source>
</evidence>
<keyword evidence="4" id="KW-1185">Reference proteome</keyword>
<accession>A0A1H7TUE2</accession>
<evidence type="ECO:0000259" key="1">
    <source>
        <dbReference type="Pfam" id="PF07398"/>
    </source>
</evidence>
<dbReference type="InterPro" id="IPR024344">
    <property type="entry name" value="MDMPI_metal-binding"/>
</dbReference>
<dbReference type="SUPFAM" id="SSF109854">
    <property type="entry name" value="DinB/YfiT-like putative metalloenzymes"/>
    <property type="match status" value="1"/>
</dbReference>
<dbReference type="PANTHER" id="PTHR40758">
    <property type="entry name" value="CONSERVED PROTEIN"/>
    <property type="match status" value="1"/>
</dbReference>
<dbReference type="Proteomes" id="UP000198677">
    <property type="component" value="Unassembled WGS sequence"/>
</dbReference>
<organism evidence="3 4">
    <name type="scientific">Rhodococcus maanshanensis</name>
    <dbReference type="NCBI Taxonomy" id="183556"/>
    <lineage>
        <taxon>Bacteria</taxon>
        <taxon>Bacillati</taxon>
        <taxon>Actinomycetota</taxon>
        <taxon>Actinomycetes</taxon>
        <taxon>Mycobacteriales</taxon>
        <taxon>Nocardiaceae</taxon>
        <taxon>Rhodococcus</taxon>
    </lineage>
</organism>
<proteinExistence type="predicted"/>
<dbReference type="NCBIfam" id="TIGR03083">
    <property type="entry name" value="maleylpyruvate isomerase family mycothiol-dependent enzyme"/>
    <property type="match status" value="1"/>
</dbReference>
<sequence>MTPDQHLETLRTEGLRLAAMPAEALDAHVPTVPGWTMERVVRHTGKVHRWVRATLAAGPGAEMDGAGQPESLPRGPDCLPAYRESLEQLLAEIAAHDFDRGAPTFAGPGTVGFWARRQAHEVAVHRVDAADALHAAGGPPPADIAAESAADGVDEWARLMLVRAMPADRIPPELHGRTVHLHGTDTEDAEWLLRFGPDGVTVEAGHAKGDVAVRGTAQELLLTMWRRRPLAALEVFGDVTVAQRLVDAARI</sequence>
<dbReference type="AlphaFoldDB" id="A0A1H7TUE2"/>
<feature type="domain" description="MDMPI C-terminal" evidence="1">
    <location>
        <begin position="148"/>
        <end position="244"/>
    </location>
</feature>
<dbReference type="InterPro" id="IPR034660">
    <property type="entry name" value="DinB/YfiT-like"/>
</dbReference>
<dbReference type="Pfam" id="PF11716">
    <property type="entry name" value="MDMPI_N"/>
    <property type="match status" value="1"/>
</dbReference>
<dbReference type="GO" id="GO:0046872">
    <property type="term" value="F:metal ion binding"/>
    <property type="evidence" value="ECO:0007669"/>
    <property type="project" value="InterPro"/>
</dbReference>
<name>A0A1H7TUE2_9NOCA</name>
<dbReference type="Pfam" id="PF07398">
    <property type="entry name" value="MDMPI_C"/>
    <property type="match status" value="1"/>
</dbReference>
<protein>
    <submittedName>
        <fullName evidence="3">TIGR03083 family protein</fullName>
    </submittedName>
</protein>
<dbReference type="InterPro" id="IPR010872">
    <property type="entry name" value="MDMPI_C-term_domain"/>
</dbReference>
<dbReference type="GO" id="GO:0005886">
    <property type="term" value="C:plasma membrane"/>
    <property type="evidence" value="ECO:0007669"/>
    <property type="project" value="TreeGrafter"/>
</dbReference>
<gene>
    <name evidence="3" type="ORF">SAMN05444583_11697</name>
</gene>
<dbReference type="OrthoDB" id="3671213at2"/>
<dbReference type="RefSeq" id="WP_072753988.1">
    <property type="nucleotide sequence ID" value="NZ_FOAW01000016.1"/>
</dbReference>
<dbReference type="InterPro" id="IPR017517">
    <property type="entry name" value="Maleyloyr_isom"/>
</dbReference>
<evidence type="ECO:0000259" key="2">
    <source>
        <dbReference type="Pfam" id="PF11716"/>
    </source>
</evidence>
<dbReference type="EMBL" id="FOAW01000016">
    <property type="protein sequence ID" value="SEL88056.1"/>
    <property type="molecule type" value="Genomic_DNA"/>
</dbReference>
<reference evidence="4" key="1">
    <citation type="submission" date="2016-10" db="EMBL/GenBank/DDBJ databases">
        <authorList>
            <person name="Varghese N."/>
            <person name="Submissions S."/>
        </authorList>
    </citation>
    <scope>NUCLEOTIDE SEQUENCE [LARGE SCALE GENOMIC DNA]</scope>
    <source>
        <strain evidence="4">DSM 44675</strain>
    </source>
</reference>
<dbReference type="PANTHER" id="PTHR40758:SF1">
    <property type="entry name" value="CONSERVED PROTEIN"/>
    <property type="match status" value="1"/>
</dbReference>
<feature type="domain" description="Mycothiol-dependent maleylpyruvate isomerase metal-binding" evidence="2">
    <location>
        <begin position="16"/>
        <end position="130"/>
    </location>
</feature>
<evidence type="ECO:0000313" key="3">
    <source>
        <dbReference type="EMBL" id="SEL88056.1"/>
    </source>
</evidence>